<dbReference type="PANTHER" id="PTHR33744:SF7">
    <property type="entry name" value="PUCR FAMILY TRANSCRIPTIONAL REGULATOR"/>
    <property type="match status" value="1"/>
</dbReference>
<comment type="similarity">
    <text evidence="1">Belongs to the CdaR family.</text>
</comment>
<protein>
    <submittedName>
        <fullName evidence="4">Helix-turn-helix domain-containing protein</fullName>
    </submittedName>
</protein>
<dbReference type="Gene3D" id="3.30.450.40">
    <property type="match status" value="1"/>
</dbReference>
<evidence type="ECO:0000259" key="3">
    <source>
        <dbReference type="Pfam" id="PF17853"/>
    </source>
</evidence>
<feature type="domain" description="CdaR GGDEF-like" evidence="3">
    <location>
        <begin position="328"/>
        <end position="442"/>
    </location>
</feature>
<reference evidence="4" key="1">
    <citation type="submission" date="2021-03" db="EMBL/GenBank/DDBJ databases">
        <authorList>
            <person name="Kanchanasin P."/>
            <person name="Saeng-In P."/>
            <person name="Phongsopitanun W."/>
            <person name="Yuki M."/>
            <person name="Kudo T."/>
            <person name="Ohkuma M."/>
            <person name="Tanasupawat S."/>
        </authorList>
    </citation>
    <scope>NUCLEOTIDE SEQUENCE</scope>
    <source>
        <strain evidence="4">GKU 128</strain>
    </source>
</reference>
<dbReference type="Pfam" id="PF17853">
    <property type="entry name" value="GGDEF_2"/>
    <property type="match status" value="1"/>
</dbReference>
<dbReference type="AlphaFoldDB" id="A0A939PF80"/>
<gene>
    <name evidence="4" type="ORF">J4573_16070</name>
</gene>
<dbReference type="Pfam" id="PF13556">
    <property type="entry name" value="HTH_30"/>
    <property type="match status" value="1"/>
</dbReference>
<feature type="domain" description="PucR C-terminal helix-turn-helix" evidence="2">
    <location>
        <begin position="494"/>
        <end position="552"/>
    </location>
</feature>
<name>A0A939PF80_9ACTN</name>
<dbReference type="InterPro" id="IPR041522">
    <property type="entry name" value="CdaR_GGDEF"/>
</dbReference>
<dbReference type="EMBL" id="JAGEOJ010000006">
    <property type="protein sequence ID" value="MBO2448619.1"/>
    <property type="molecule type" value="Genomic_DNA"/>
</dbReference>
<keyword evidence="5" id="KW-1185">Reference proteome</keyword>
<dbReference type="InterPro" id="IPR029016">
    <property type="entry name" value="GAF-like_dom_sf"/>
</dbReference>
<dbReference type="Gene3D" id="1.10.10.2840">
    <property type="entry name" value="PucR C-terminal helix-turn-helix domain"/>
    <property type="match status" value="1"/>
</dbReference>
<organism evidence="4 5">
    <name type="scientific">Actinomadura barringtoniae</name>
    <dbReference type="NCBI Taxonomy" id="1427535"/>
    <lineage>
        <taxon>Bacteria</taxon>
        <taxon>Bacillati</taxon>
        <taxon>Actinomycetota</taxon>
        <taxon>Actinomycetes</taxon>
        <taxon>Streptosporangiales</taxon>
        <taxon>Thermomonosporaceae</taxon>
        <taxon>Actinomadura</taxon>
    </lineage>
</organism>
<evidence type="ECO:0000259" key="2">
    <source>
        <dbReference type="Pfam" id="PF13556"/>
    </source>
</evidence>
<comment type="caution">
    <text evidence="4">The sequence shown here is derived from an EMBL/GenBank/DDBJ whole genome shotgun (WGS) entry which is preliminary data.</text>
</comment>
<dbReference type="InterPro" id="IPR051448">
    <property type="entry name" value="CdaR-like_regulators"/>
</dbReference>
<dbReference type="InterPro" id="IPR025736">
    <property type="entry name" value="PucR_C-HTH_dom"/>
</dbReference>
<dbReference type="PANTHER" id="PTHR33744">
    <property type="entry name" value="CARBOHYDRATE DIACID REGULATOR"/>
    <property type="match status" value="1"/>
</dbReference>
<evidence type="ECO:0000256" key="1">
    <source>
        <dbReference type="ARBA" id="ARBA00006754"/>
    </source>
</evidence>
<sequence>MAMSGLPDPASKAGLRDQLSKLRALLALSMVMTESSDEAGIVELACTAVGALGDYRVAGVHLTDGGWQECRTPLPEPDSRADLEAQFAVLGSAGGVIAMVGEDWTWAYPLRSLEDDLGYLIVSADDEPQVAHQFLLRVLAQQTGIAVNNARVHERQRAGAEQLRTTNTKLAETVTALERSTAIHDRLTRAAVGGDGMAGIAEVLHDLTGLPVAVEDRRGNLQAWAGPGPPHPYPKESATSRERLFEHMHERQTPVRHQGRLVAVAGPREAALGVLALIDPDETAGAQEQVALEHAATVLSVELAHLQNLAETESRLGRDLVEELLSGADEATALARAQALGHDLNAFHRVVVIDRPGGVRNIDALCRAVQRVARVSRPDPLLAGRGREVVLLAGADEDWSRFRAAVEEEAGIVGCRVGVGGSCARPGEISRSYGQARLALRIQTAAGGRPVSEFDRLGVYQLLAESGAPGAMERFVDGWLGSLLEYDARRNADLVNTLGTFLESGGGYDPTASALSIHRSTLKYRLQRIREISGHDLSDPDTLFNLQFATRAWRTLAALRHGDH</sequence>
<dbReference type="Proteomes" id="UP000669179">
    <property type="component" value="Unassembled WGS sequence"/>
</dbReference>
<dbReference type="InterPro" id="IPR042070">
    <property type="entry name" value="PucR_C-HTH_sf"/>
</dbReference>
<evidence type="ECO:0000313" key="5">
    <source>
        <dbReference type="Proteomes" id="UP000669179"/>
    </source>
</evidence>
<proteinExistence type="inferred from homology"/>
<evidence type="ECO:0000313" key="4">
    <source>
        <dbReference type="EMBL" id="MBO2448619.1"/>
    </source>
</evidence>
<accession>A0A939PF80</accession>